<protein>
    <submittedName>
        <fullName evidence="1">Putative secreted peptide</fullName>
    </submittedName>
</protein>
<name>A0A2M3ZSB8_9DIPT</name>
<reference evidence="1" key="1">
    <citation type="submission" date="2018-01" db="EMBL/GenBank/DDBJ databases">
        <title>An insight into the sialome of Amazonian anophelines.</title>
        <authorList>
            <person name="Ribeiro J.M."/>
            <person name="Scarpassa V."/>
            <person name="Calvo E."/>
        </authorList>
    </citation>
    <scope>NUCLEOTIDE SEQUENCE</scope>
    <source>
        <tissue evidence="1">Salivary glands</tissue>
    </source>
</reference>
<sequence>MFCINLFFSVCFIFFLFPPMFSVLCCVFFDFIDLIIANAVPFRSCPQSVLHAPYRSSVLLPFCPVVRN</sequence>
<organism evidence="1">
    <name type="scientific">Anopheles braziliensis</name>
    <dbReference type="NCBI Taxonomy" id="58242"/>
    <lineage>
        <taxon>Eukaryota</taxon>
        <taxon>Metazoa</taxon>
        <taxon>Ecdysozoa</taxon>
        <taxon>Arthropoda</taxon>
        <taxon>Hexapoda</taxon>
        <taxon>Insecta</taxon>
        <taxon>Pterygota</taxon>
        <taxon>Neoptera</taxon>
        <taxon>Endopterygota</taxon>
        <taxon>Diptera</taxon>
        <taxon>Nematocera</taxon>
        <taxon>Culicoidea</taxon>
        <taxon>Culicidae</taxon>
        <taxon>Anophelinae</taxon>
        <taxon>Anopheles</taxon>
    </lineage>
</organism>
<dbReference type="AlphaFoldDB" id="A0A2M3ZSB8"/>
<accession>A0A2M3ZSB8</accession>
<dbReference type="EMBL" id="GGFM01010678">
    <property type="protein sequence ID" value="MBW31429.1"/>
    <property type="molecule type" value="Transcribed_RNA"/>
</dbReference>
<proteinExistence type="predicted"/>
<evidence type="ECO:0000313" key="1">
    <source>
        <dbReference type="EMBL" id="MBW31429.1"/>
    </source>
</evidence>